<proteinExistence type="predicted"/>
<dbReference type="GO" id="GO:0022857">
    <property type="term" value="F:transmembrane transporter activity"/>
    <property type="evidence" value="ECO:0007669"/>
    <property type="project" value="TreeGrafter"/>
</dbReference>
<dbReference type="SUPFAM" id="SSF52540">
    <property type="entry name" value="P-loop containing nucleoside triphosphate hydrolases"/>
    <property type="match status" value="1"/>
</dbReference>
<dbReference type="InterPro" id="IPR027417">
    <property type="entry name" value="P-loop_NTPase"/>
</dbReference>
<dbReference type="EMBL" id="AUXZ01000130">
    <property type="protein sequence ID" value="KZN45322.1"/>
    <property type="molecule type" value="Genomic_DNA"/>
</dbReference>
<dbReference type="InterPro" id="IPR003439">
    <property type="entry name" value="ABC_transporter-like_ATP-bd"/>
</dbReference>
<dbReference type="PANTHER" id="PTHR24220">
    <property type="entry name" value="IMPORT ATP-BINDING PROTEIN"/>
    <property type="match status" value="1"/>
</dbReference>
<dbReference type="Gene3D" id="3.40.50.300">
    <property type="entry name" value="P-loop containing nucleotide triphosphate hydrolases"/>
    <property type="match status" value="1"/>
</dbReference>
<gene>
    <name evidence="4" type="ORF">N476_04725</name>
</gene>
<evidence type="ECO:0000313" key="4">
    <source>
        <dbReference type="EMBL" id="KZN45322.1"/>
    </source>
</evidence>
<feature type="domain" description="ABC transporter" evidence="3">
    <location>
        <begin position="3"/>
        <end position="221"/>
    </location>
</feature>
<dbReference type="InterPro" id="IPR015854">
    <property type="entry name" value="ABC_transpr_LolD-like"/>
</dbReference>
<sequence length="221" mass="24703">MQIEFKNISHSVKSRAIFSDINAHVNSGECLVVSGRSGCGKTLFFSIASDIIRPDGGEVVIDGCNVRKMNAQKYADFRRDLGVVFQLSGLISNLTLEENLLLPLNRHCKELDKAEKYSRINALAEEFALTQYLPQRTEMLSSGQASLAGLARALLLKPRAVIWDAPMTEIDEQWSHYVLKLLLKLKDQGTTLVLCSNRKEVISNLADEQLELNELFCLSEC</sequence>
<evidence type="ECO:0000256" key="1">
    <source>
        <dbReference type="ARBA" id="ARBA00022741"/>
    </source>
</evidence>
<dbReference type="AlphaFoldDB" id="A0A167AFA7"/>
<dbReference type="PROSITE" id="PS50893">
    <property type="entry name" value="ABC_TRANSPORTER_2"/>
    <property type="match status" value="1"/>
</dbReference>
<dbReference type="PATRIC" id="fig|1365251.3.peg.4911"/>
<dbReference type="Pfam" id="PF00005">
    <property type="entry name" value="ABC_tran"/>
    <property type="match status" value="1"/>
</dbReference>
<dbReference type="GO" id="GO:0005886">
    <property type="term" value="C:plasma membrane"/>
    <property type="evidence" value="ECO:0007669"/>
    <property type="project" value="TreeGrafter"/>
</dbReference>
<organism evidence="4 5">
    <name type="scientific">Pseudoalteromonas luteoviolacea H33</name>
    <dbReference type="NCBI Taxonomy" id="1365251"/>
    <lineage>
        <taxon>Bacteria</taxon>
        <taxon>Pseudomonadati</taxon>
        <taxon>Pseudomonadota</taxon>
        <taxon>Gammaproteobacteria</taxon>
        <taxon>Alteromonadales</taxon>
        <taxon>Pseudoalteromonadaceae</taxon>
        <taxon>Pseudoalteromonas</taxon>
    </lineage>
</organism>
<dbReference type="GO" id="GO:0016887">
    <property type="term" value="F:ATP hydrolysis activity"/>
    <property type="evidence" value="ECO:0007669"/>
    <property type="project" value="InterPro"/>
</dbReference>
<protein>
    <recommendedName>
        <fullName evidence="3">ABC transporter domain-containing protein</fullName>
    </recommendedName>
</protein>
<reference evidence="4 5" key="1">
    <citation type="submission" date="2013-07" db="EMBL/GenBank/DDBJ databases">
        <title>Comparative Genomic and Metabolomic Analysis of Twelve Strains of Pseudoalteromonas luteoviolacea.</title>
        <authorList>
            <person name="Vynne N.G."/>
            <person name="Mansson M."/>
            <person name="Gram L."/>
        </authorList>
    </citation>
    <scope>NUCLEOTIDE SEQUENCE [LARGE SCALE GENOMIC DNA]</scope>
    <source>
        <strain evidence="4 5">H33</strain>
    </source>
</reference>
<evidence type="ECO:0000313" key="5">
    <source>
        <dbReference type="Proteomes" id="UP000076503"/>
    </source>
</evidence>
<comment type="caution">
    <text evidence="4">The sequence shown here is derived from an EMBL/GenBank/DDBJ whole genome shotgun (WGS) entry which is preliminary data.</text>
</comment>
<dbReference type="GO" id="GO:0005524">
    <property type="term" value="F:ATP binding"/>
    <property type="evidence" value="ECO:0007669"/>
    <property type="project" value="UniProtKB-KW"/>
</dbReference>
<dbReference type="SMART" id="SM00382">
    <property type="entry name" value="AAA"/>
    <property type="match status" value="1"/>
</dbReference>
<dbReference type="InterPro" id="IPR003593">
    <property type="entry name" value="AAA+_ATPase"/>
</dbReference>
<name>A0A167AFA7_9GAMM</name>
<dbReference type="OrthoDB" id="6309597at2"/>
<dbReference type="Proteomes" id="UP000076503">
    <property type="component" value="Unassembled WGS sequence"/>
</dbReference>
<keyword evidence="1" id="KW-0547">Nucleotide-binding</keyword>
<keyword evidence="2" id="KW-0067">ATP-binding</keyword>
<evidence type="ECO:0000256" key="2">
    <source>
        <dbReference type="ARBA" id="ARBA00022840"/>
    </source>
</evidence>
<dbReference type="RefSeq" id="WP_063364038.1">
    <property type="nucleotide sequence ID" value="NZ_AUXZ01000130.1"/>
</dbReference>
<accession>A0A167AFA7</accession>
<dbReference type="PROSITE" id="PS00211">
    <property type="entry name" value="ABC_TRANSPORTER_1"/>
    <property type="match status" value="1"/>
</dbReference>
<dbReference type="InterPro" id="IPR017871">
    <property type="entry name" value="ABC_transporter-like_CS"/>
</dbReference>
<evidence type="ECO:0000259" key="3">
    <source>
        <dbReference type="PROSITE" id="PS50893"/>
    </source>
</evidence>